<dbReference type="PRINTS" id="PR00081">
    <property type="entry name" value="GDHRDH"/>
</dbReference>
<dbReference type="Gene3D" id="3.40.50.720">
    <property type="entry name" value="NAD(P)-binding Rossmann-like Domain"/>
    <property type="match status" value="1"/>
</dbReference>
<dbReference type="Proteomes" id="UP000182932">
    <property type="component" value="Unassembled WGS sequence"/>
</dbReference>
<dbReference type="AlphaFoldDB" id="A0A975W6E3"/>
<dbReference type="FunFam" id="3.40.50.720:FF:000084">
    <property type="entry name" value="Short-chain dehydrogenase reductase"/>
    <property type="match status" value="1"/>
</dbReference>
<dbReference type="GeneID" id="80816575"/>
<dbReference type="PRINTS" id="PR00080">
    <property type="entry name" value="SDRFAMILY"/>
</dbReference>
<accession>A0A975W6E3</accession>
<sequence>MDVLKSFDLSGKTALVTGCKRGIGRGMAEALAQAGADIVGVSASLEVSGSEVEQAVTALGRRFTGYQCDFSDRAAVTAFAAQLDSDGVAPDILVNNAGTIKRKPAAEHPDAWWDEVIEVNLSAQFILSREIGRGMVARGSGKIIFTASLLTFQGGITVPGYAASKGGVGQLTKALANEWAGRGVNVNAIAPGYIATDNTQALQDDPARSKSILERIPAGRWGRPEDFAGPAVFLASAASDYVNGEILTVDGGWMGR</sequence>
<dbReference type="InterPro" id="IPR036291">
    <property type="entry name" value="NAD(P)-bd_dom_sf"/>
</dbReference>
<dbReference type="Pfam" id="PF13561">
    <property type="entry name" value="adh_short_C2"/>
    <property type="match status" value="1"/>
</dbReference>
<dbReference type="InterPro" id="IPR002347">
    <property type="entry name" value="SDR_fam"/>
</dbReference>
<keyword evidence="2" id="KW-0560">Oxidoreductase</keyword>
<evidence type="ECO:0000256" key="2">
    <source>
        <dbReference type="ARBA" id="ARBA00023002"/>
    </source>
</evidence>
<evidence type="ECO:0000313" key="3">
    <source>
        <dbReference type="EMBL" id="SEI58780.1"/>
    </source>
</evidence>
<organism evidence="3 4">
    <name type="scientific">Marinovum algicola</name>
    <dbReference type="NCBI Taxonomy" id="42444"/>
    <lineage>
        <taxon>Bacteria</taxon>
        <taxon>Pseudomonadati</taxon>
        <taxon>Pseudomonadota</taxon>
        <taxon>Alphaproteobacteria</taxon>
        <taxon>Rhodobacterales</taxon>
        <taxon>Roseobacteraceae</taxon>
        <taxon>Marinovum</taxon>
    </lineage>
</organism>
<dbReference type="GO" id="GO:0016616">
    <property type="term" value="F:oxidoreductase activity, acting on the CH-OH group of donors, NAD or NADP as acceptor"/>
    <property type="evidence" value="ECO:0007669"/>
    <property type="project" value="TreeGrafter"/>
</dbReference>
<reference evidence="3 4" key="1">
    <citation type="submission" date="2016-10" db="EMBL/GenBank/DDBJ databases">
        <authorList>
            <person name="Varghese N."/>
            <person name="Submissions S."/>
        </authorList>
    </citation>
    <scope>NUCLEOTIDE SEQUENCE [LARGE SCALE GENOMIC DNA]</scope>
    <source>
        <strain evidence="3 4">FF3</strain>
    </source>
</reference>
<dbReference type="SUPFAM" id="SSF51735">
    <property type="entry name" value="NAD(P)-binding Rossmann-fold domains"/>
    <property type="match status" value="1"/>
</dbReference>
<dbReference type="PANTHER" id="PTHR42760:SF5">
    <property type="entry name" value="2-DEHYDRO-3-DEOXY-D-GLUCONATE 5-DEHYDROGENASE"/>
    <property type="match status" value="1"/>
</dbReference>
<keyword evidence="4" id="KW-1185">Reference proteome</keyword>
<dbReference type="RefSeq" id="WP_074834468.1">
    <property type="nucleotide sequence ID" value="NZ_CATMKJ010000003.1"/>
</dbReference>
<name>A0A975W6E3_9RHOB</name>
<comment type="caution">
    <text evidence="3">The sequence shown here is derived from an EMBL/GenBank/DDBJ whole genome shotgun (WGS) entry which is preliminary data.</text>
</comment>
<evidence type="ECO:0000313" key="4">
    <source>
        <dbReference type="Proteomes" id="UP000182932"/>
    </source>
</evidence>
<dbReference type="PANTHER" id="PTHR42760">
    <property type="entry name" value="SHORT-CHAIN DEHYDROGENASES/REDUCTASES FAMILY MEMBER"/>
    <property type="match status" value="1"/>
</dbReference>
<dbReference type="PROSITE" id="PS00061">
    <property type="entry name" value="ADH_SHORT"/>
    <property type="match status" value="1"/>
</dbReference>
<evidence type="ECO:0000256" key="1">
    <source>
        <dbReference type="ARBA" id="ARBA00006484"/>
    </source>
</evidence>
<comment type="similarity">
    <text evidence="1">Belongs to the short-chain dehydrogenases/reductases (SDR) family.</text>
</comment>
<dbReference type="InterPro" id="IPR020904">
    <property type="entry name" value="Sc_DH/Rdtase_CS"/>
</dbReference>
<dbReference type="EMBL" id="FNYY01000001">
    <property type="protein sequence ID" value="SEI58780.1"/>
    <property type="molecule type" value="Genomic_DNA"/>
</dbReference>
<protein>
    <submittedName>
        <fullName evidence="3">2-deoxy-D-gluconate 3-dehydrogenase</fullName>
    </submittedName>
</protein>
<proteinExistence type="inferred from homology"/>
<gene>
    <name evidence="3" type="ORF">SAMN04487940_101305</name>
</gene>